<evidence type="ECO:0000313" key="2">
    <source>
        <dbReference type="EMBL" id="AAP12989.1"/>
    </source>
</evidence>
<dbReference type="InterPro" id="IPR044730">
    <property type="entry name" value="RNase_H-like_dom_plant"/>
</dbReference>
<keyword evidence="2" id="KW-0695">RNA-directed DNA polymerase</keyword>
<dbReference type="CDD" id="cd01650">
    <property type="entry name" value="RT_nLTR_like"/>
    <property type="match status" value="1"/>
</dbReference>
<dbReference type="Proteomes" id="UP000000763">
    <property type="component" value="Chromosome 3"/>
</dbReference>
<dbReference type="InterPro" id="IPR036397">
    <property type="entry name" value="RNaseH_sf"/>
</dbReference>
<dbReference type="PANTHER" id="PTHR33116">
    <property type="entry name" value="REVERSE TRANSCRIPTASE ZINC-BINDING DOMAIN-CONTAINING PROTEIN-RELATED-RELATED"/>
    <property type="match status" value="1"/>
</dbReference>
<evidence type="ECO:0000259" key="1">
    <source>
        <dbReference type="PROSITE" id="PS50878"/>
    </source>
</evidence>
<reference evidence="3" key="6">
    <citation type="submission" date="2008-12" db="EMBL/GenBank/DDBJ databases">
        <title>Improved gene annotation of the rice (Oryza sativa) genomes.</title>
        <authorList>
            <person name="Wang J."/>
            <person name="Li R."/>
            <person name="Fan W."/>
            <person name="Huang Q."/>
            <person name="Zhang J."/>
            <person name="Zhou Y."/>
            <person name="Hu Y."/>
            <person name="Zi S."/>
            <person name="Li J."/>
            <person name="Ni P."/>
            <person name="Zheng H."/>
            <person name="Zhang Y."/>
            <person name="Zhao M."/>
            <person name="Hao Q."/>
            <person name="McDermott J."/>
            <person name="Samudrala R."/>
            <person name="Kristiansen K."/>
            <person name="Wong G.K.-S."/>
        </authorList>
    </citation>
    <scope>NUCLEOTIDE SEQUENCE</scope>
</reference>
<dbReference type="SUPFAM" id="SSF53098">
    <property type="entry name" value="Ribonuclease H-like"/>
    <property type="match status" value="1"/>
</dbReference>
<dbReference type="InterPro" id="IPR026960">
    <property type="entry name" value="RVT-Znf"/>
</dbReference>
<dbReference type="SUPFAM" id="SSF56672">
    <property type="entry name" value="DNA/RNA polymerases"/>
    <property type="match status" value="1"/>
</dbReference>
<dbReference type="PROSITE" id="PS50878">
    <property type="entry name" value="RT_POL"/>
    <property type="match status" value="1"/>
</dbReference>
<dbReference type="Gene3D" id="3.30.420.10">
    <property type="entry name" value="Ribonuclease H-like superfamily/Ribonuclease H"/>
    <property type="match status" value="1"/>
</dbReference>
<dbReference type="GO" id="GO:0003676">
    <property type="term" value="F:nucleic acid binding"/>
    <property type="evidence" value="ECO:0007669"/>
    <property type="project" value="InterPro"/>
</dbReference>
<dbReference type="Pfam" id="PF13456">
    <property type="entry name" value="RVT_3"/>
    <property type="match status" value="1"/>
</dbReference>
<feature type="domain" description="Reverse transcriptase" evidence="1">
    <location>
        <begin position="1"/>
        <end position="269"/>
    </location>
</feature>
<keyword evidence="2" id="KW-0808">Transferase</keyword>
<dbReference type="InterPro" id="IPR000477">
    <property type="entry name" value="RT_dom"/>
</dbReference>
<dbReference type="Pfam" id="PF13966">
    <property type="entry name" value="zf-RVT"/>
    <property type="match status" value="1"/>
</dbReference>
<evidence type="ECO:0000313" key="4">
    <source>
        <dbReference type="Proteomes" id="UP000000763"/>
    </source>
</evidence>
<reference evidence="3" key="3">
    <citation type="journal article" date="2005" name="PLoS Biol.">
        <title>The genomes of Oryza sativa: a history of duplications.</title>
        <authorList>
            <person name="Yu J."/>
            <person name="Wang J."/>
            <person name="Lin W."/>
            <person name="Li S."/>
            <person name="Li H."/>
            <person name="Zhou J."/>
            <person name="Ni P."/>
            <person name="Dong W."/>
            <person name="Hu S."/>
            <person name="Zeng C."/>
            <person name="Zhang J."/>
            <person name="Zhang Y."/>
            <person name="Li R."/>
            <person name="Xu Z."/>
            <person name="Li S."/>
            <person name="Li X."/>
            <person name="Zheng H."/>
            <person name="Cong L."/>
            <person name="Lin L."/>
            <person name="Yin J."/>
            <person name="Geng J."/>
            <person name="Li G."/>
            <person name="Shi J."/>
            <person name="Liu J."/>
            <person name="Lv H."/>
            <person name="Li J."/>
            <person name="Wang J."/>
            <person name="Deng Y."/>
            <person name="Ran L."/>
            <person name="Shi X."/>
            <person name="Wang X."/>
            <person name="Wu Q."/>
            <person name="Li C."/>
            <person name="Ren X."/>
            <person name="Wang J."/>
            <person name="Wang X."/>
            <person name="Li D."/>
            <person name="Liu D."/>
            <person name="Zhang X."/>
            <person name="Ji Z."/>
            <person name="Zhao W."/>
            <person name="Sun Y."/>
            <person name="Zhang Z."/>
            <person name="Bao J."/>
            <person name="Han Y."/>
            <person name="Dong L."/>
            <person name="Ji J."/>
            <person name="Chen P."/>
            <person name="Wu S."/>
            <person name="Liu J."/>
            <person name="Xiao Y."/>
            <person name="Bu D."/>
            <person name="Tan J."/>
            <person name="Yang L."/>
            <person name="Ye C."/>
            <person name="Zhang J."/>
            <person name="Xu J."/>
            <person name="Zhou Y."/>
            <person name="Yu Y."/>
            <person name="Zhang B."/>
            <person name="Zhuang S."/>
            <person name="Wei H."/>
            <person name="Liu B."/>
            <person name="Lei M."/>
            <person name="Yu H."/>
            <person name="Li Y."/>
            <person name="Xu H."/>
            <person name="Wei S."/>
            <person name="He X."/>
            <person name="Fang L."/>
            <person name="Zhang Z."/>
            <person name="Zhang Y."/>
            <person name="Huang X."/>
            <person name="Su Z."/>
            <person name="Tong W."/>
            <person name="Li J."/>
            <person name="Tong Z."/>
            <person name="Li S."/>
            <person name="Ye J."/>
            <person name="Wang L."/>
            <person name="Fang L."/>
            <person name="Lei T."/>
            <person name="Chen C."/>
            <person name="Chen H."/>
            <person name="Xu Z."/>
            <person name="Li H."/>
            <person name="Huang H."/>
            <person name="Zhang F."/>
            <person name="Xu H."/>
            <person name="Li N."/>
            <person name="Zhao C."/>
            <person name="Li S."/>
            <person name="Dong L."/>
            <person name="Huang Y."/>
            <person name="Li L."/>
            <person name="Xi Y."/>
            <person name="Qi Q."/>
            <person name="Li W."/>
            <person name="Zhang B."/>
            <person name="Hu W."/>
            <person name="Zhang Y."/>
            <person name="Tian X."/>
            <person name="Jiao Y."/>
            <person name="Liang X."/>
            <person name="Jin J."/>
            <person name="Gao L."/>
            <person name="Zheng W."/>
            <person name="Hao B."/>
            <person name="Liu S."/>
            <person name="Wang W."/>
            <person name="Yuan L."/>
            <person name="Cao M."/>
            <person name="McDermott J."/>
            <person name="Samudrala R."/>
            <person name="Wang J."/>
            <person name="Wong G.K."/>
            <person name="Yang H."/>
        </authorList>
    </citation>
    <scope>NUCLEOTIDE SEQUENCE [LARGE SCALE GENOMIC DNA]</scope>
</reference>
<dbReference type="InterPro" id="IPR043502">
    <property type="entry name" value="DNA/RNA_pol_sf"/>
</dbReference>
<dbReference type="EMBL" id="CM000140">
    <property type="protein sequence ID" value="EAZ27280.1"/>
    <property type="molecule type" value="Genomic_DNA"/>
</dbReference>
<gene>
    <name evidence="2" type="primary">OSJNBa0030J19.11</name>
    <name evidence="3" type="ORF">OsJ_11216</name>
</gene>
<dbReference type="EMBL" id="AC135559">
    <property type="protein sequence ID" value="AAP12989.1"/>
    <property type="molecule type" value="Genomic_DNA"/>
</dbReference>
<accession>A0A9K3Y7K9</accession>
<dbReference type="PANTHER" id="PTHR33116:SF86">
    <property type="entry name" value="REVERSE TRANSCRIPTASE DOMAIN-CONTAINING PROTEIN"/>
    <property type="match status" value="1"/>
</dbReference>
<name>A0A9K3Y7K9_ORYSJ</name>
<dbReference type="InterPro" id="IPR012337">
    <property type="entry name" value="RNaseH-like_sf"/>
</dbReference>
<dbReference type="GO" id="GO:0004523">
    <property type="term" value="F:RNA-DNA hybrid ribonuclease activity"/>
    <property type="evidence" value="ECO:0007669"/>
    <property type="project" value="InterPro"/>
</dbReference>
<dbReference type="CDD" id="cd06222">
    <property type="entry name" value="RNase_H_like"/>
    <property type="match status" value="1"/>
</dbReference>
<dbReference type="GO" id="GO:0003964">
    <property type="term" value="F:RNA-directed DNA polymerase activity"/>
    <property type="evidence" value="ECO:0007669"/>
    <property type="project" value="UniProtKB-KW"/>
</dbReference>
<keyword evidence="2" id="KW-0548">Nucleotidyltransferase</keyword>
<protein>
    <submittedName>
        <fullName evidence="2">Reverse transcriptase</fullName>
    </submittedName>
</protein>
<accession>A3AIZ1</accession>
<reference evidence="2" key="4">
    <citation type="submission" date="2006-01" db="EMBL/GenBank/DDBJ databases">
        <title>Oryza sativa chromosome 3 BAC OSJNBa0030J19 genomic sequence.</title>
        <authorList>
            <person name="Buell C.R."/>
            <person name="Yuan Q."/>
            <person name="Ouyang S."/>
            <person name="Liu J."/>
            <person name="Gansberger K."/>
            <person name="Jones K.M."/>
            <person name="Overton II L.L."/>
            <person name="Tsitrin T."/>
            <person name="Kim M.M."/>
            <person name="Bera J.J."/>
            <person name="Jin S.S."/>
            <person name="Fadrosh D.W."/>
            <person name="Tallon L.J."/>
            <person name="Koo H."/>
            <person name="Zismann V."/>
            <person name="Hsiao J."/>
            <person name="Blunt S."/>
            <person name="Vanaken S.S."/>
            <person name="Riedmuller S.B."/>
            <person name="Utterback T.T."/>
            <person name="Feldblyum T.V."/>
            <person name="Yang Q.Q."/>
            <person name="Haas B.J."/>
            <person name="Suh B.B."/>
            <person name="Peterson J.J."/>
            <person name="Quackenbush J."/>
            <person name="White O."/>
            <person name="Salzberg S.L."/>
            <person name="Fraser C.M."/>
        </authorList>
    </citation>
    <scope>NUCLEOTIDE SEQUENCE</scope>
</reference>
<reference evidence="2" key="1">
    <citation type="submission" date="2003-04" db="EMBL/GenBank/DDBJ databases">
        <authorList>
            <person name="Buell R."/>
        </authorList>
    </citation>
    <scope>NUCLEOTIDE SEQUENCE</scope>
</reference>
<sequence>MQEGVNDTVIVMIPKKNNPEEMKDYRPISLCNVVYKVVAKCLVNRLRPLLHDLISENQSAFVPGRMITDNALIAFECFHYIQKCNRESQMFCALKLDLSKAFDRVDWDFLDGVLLRLGFAEKWRKWIMSCVTFVQYSVRFNGNLLEPFKPSRGLRQGDPLSPYLFLFIADGLSNILEKCKTDGLIQPLKVCRGAPGVSHLLFADDSLLFFKAEDARQEEIRRALQIVHTTFEEKYLGLPTPKGRMKSEKFQSMKERLAKRMIDWSEKHMSAAAKEVLVKSVAQAFPTYTVGVFKLPQQFCDDYAQMVRNFWWGHSSDERKVHWISWDKLTSPKSHGGLGFRDMNCFNQALLARQAWRLLTVPESLCARVLKAKYYPNGHGNRLEPLKKKTWNRLTYVCELMIPGTKEWNEPLIRLVTKEDDALEILKTRIPANETTDYPTWHFEKTGLFSVRSAYKLAWTMNNVVSSSSSTSMDGERKLWQNIRKADVQPKVKVFACKLAQNRLPTWENKRKRQIEARGTCPICGQVEESGFHATVECTKSKALRDTLRKFWSLPDEKEFVMSGLDWLLVLLESLNSNDKAHVMYLLWRAWFLRNDSIHGVGAAKVYDSALFLVNYENTLLPVRQTSDDTKGKGKMFADRRGEEQIKEKQTCKWECPPEGFAKMNVDVVFLEESGLSSVGIIVRDCRGLVLLAAHKTLHRCNSVVQAEALACLEGLKTAMEWIHMPLILETDNAKVAKALKERTPIRSSWAATTDEARNAMQCFQSVHVHNIKREANRVAHLLANMAMSSRSCMEWRLCAPARILDLLNQECNPCFNH</sequence>
<dbReference type="Pfam" id="PF00078">
    <property type="entry name" value="RVT_1"/>
    <property type="match status" value="1"/>
</dbReference>
<dbReference type="InterPro" id="IPR002156">
    <property type="entry name" value="RNaseH_domain"/>
</dbReference>
<reference evidence="4" key="2">
    <citation type="journal article" date="2005" name="Nature">
        <title>The map-based sequence of the rice genome.</title>
        <authorList>
            <consortium name="International rice genome sequencing project (IRGSP)"/>
            <person name="Matsumoto T."/>
            <person name="Wu J."/>
            <person name="Kanamori H."/>
            <person name="Katayose Y."/>
            <person name="Fujisawa M."/>
            <person name="Namiki N."/>
            <person name="Mizuno H."/>
            <person name="Yamamoto K."/>
            <person name="Antonio B.A."/>
            <person name="Baba T."/>
            <person name="Sakata K."/>
            <person name="Nagamura Y."/>
            <person name="Aoki H."/>
            <person name="Arikawa K."/>
            <person name="Arita K."/>
            <person name="Bito T."/>
            <person name="Chiden Y."/>
            <person name="Fujitsuka N."/>
            <person name="Fukunaka R."/>
            <person name="Hamada M."/>
            <person name="Harada C."/>
            <person name="Hayashi A."/>
            <person name="Hijishita S."/>
            <person name="Honda M."/>
            <person name="Hosokawa S."/>
            <person name="Ichikawa Y."/>
            <person name="Idonuma A."/>
            <person name="Iijima M."/>
            <person name="Ikeda M."/>
            <person name="Ikeno M."/>
            <person name="Ito K."/>
            <person name="Ito S."/>
            <person name="Ito T."/>
            <person name="Ito Y."/>
            <person name="Ito Y."/>
            <person name="Iwabuchi A."/>
            <person name="Kamiya K."/>
            <person name="Karasawa W."/>
            <person name="Kurita K."/>
            <person name="Katagiri S."/>
            <person name="Kikuta A."/>
            <person name="Kobayashi H."/>
            <person name="Kobayashi N."/>
            <person name="Machita K."/>
            <person name="Maehara T."/>
            <person name="Masukawa M."/>
            <person name="Mizubayashi T."/>
            <person name="Mukai Y."/>
            <person name="Nagasaki H."/>
            <person name="Nagata Y."/>
            <person name="Naito S."/>
            <person name="Nakashima M."/>
            <person name="Nakama Y."/>
            <person name="Nakamichi Y."/>
            <person name="Nakamura M."/>
            <person name="Meguro A."/>
            <person name="Negishi M."/>
            <person name="Ohta I."/>
            <person name="Ohta T."/>
            <person name="Okamoto M."/>
            <person name="Ono N."/>
            <person name="Saji S."/>
            <person name="Sakaguchi M."/>
            <person name="Sakai K."/>
            <person name="Shibata M."/>
            <person name="Shimokawa T."/>
            <person name="Song J."/>
            <person name="Takazaki Y."/>
            <person name="Terasawa K."/>
            <person name="Tsugane M."/>
            <person name="Tsuji K."/>
            <person name="Ueda S."/>
            <person name="Waki K."/>
            <person name="Yamagata H."/>
            <person name="Yamamoto M."/>
            <person name="Yamamoto S."/>
            <person name="Yamane H."/>
            <person name="Yoshiki S."/>
            <person name="Yoshihara R."/>
            <person name="Yukawa K."/>
            <person name="Zhong H."/>
            <person name="Yano M."/>
            <person name="Yuan Q."/>
            <person name="Ouyang S."/>
            <person name="Liu J."/>
            <person name="Jones K.M."/>
            <person name="Gansberger K."/>
            <person name="Moffat K."/>
            <person name="Hill J."/>
            <person name="Bera J."/>
            <person name="Fadrosh D."/>
            <person name="Jin S."/>
            <person name="Johri S."/>
            <person name="Kim M."/>
            <person name="Overton L."/>
            <person name="Reardon M."/>
            <person name="Tsitrin T."/>
            <person name="Vuong H."/>
            <person name="Weaver B."/>
            <person name="Ciecko A."/>
            <person name="Tallon L."/>
            <person name="Jackson J."/>
            <person name="Pai G."/>
            <person name="Aken S.V."/>
            <person name="Utterback T."/>
            <person name="Reidmuller S."/>
            <person name="Feldblyum T."/>
            <person name="Hsiao J."/>
            <person name="Zismann V."/>
            <person name="Iobst S."/>
            <person name="de Vazeille A.R."/>
            <person name="Buell C.R."/>
            <person name="Ying K."/>
            <person name="Li Y."/>
            <person name="Lu T."/>
            <person name="Huang Y."/>
            <person name="Zhao Q."/>
            <person name="Feng Q."/>
            <person name="Zhang L."/>
            <person name="Zhu J."/>
            <person name="Weng Q."/>
            <person name="Mu J."/>
            <person name="Lu Y."/>
            <person name="Fan D."/>
            <person name="Liu Y."/>
            <person name="Guan J."/>
            <person name="Zhang Y."/>
            <person name="Yu S."/>
            <person name="Liu X."/>
            <person name="Zhang Y."/>
            <person name="Hong G."/>
            <person name="Han B."/>
            <person name="Choisne N."/>
            <person name="Demange N."/>
            <person name="Orjeda G."/>
            <person name="Samain S."/>
            <person name="Cattolico L."/>
            <person name="Pelletier E."/>
            <person name="Couloux A."/>
            <person name="Segurens B."/>
            <person name="Wincker P."/>
            <person name="D'Hont A."/>
            <person name="Scarpelli C."/>
            <person name="Weissenbach J."/>
            <person name="Salanoubat M."/>
            <person name="Quetier F."/>
            <person name="Yu Y."/>
            <person name="Kim H.R."/>
            <person name="Rambo T."/>
            <person name="Currie J."/>
            <person name="Collura K."/>
            <person name="Luo M."/>
            <person name="Yang T."/>
            <person name="Ammiraju J.S.S."/>
            <person name="Engler F."/>
            <person name="Soderlund C."/>
            <person name="Wing R.A."/>
            <person name="Palmer L.E."/>
            <person name="de la Bastide M."/>
            <person name="Spiegel L."/>
            <person name="Nascimento L."/>
            <person name="Zutavern T."/>
            <person name="O'Shaughnessy A."/>
            <person name="Dike S."/>
            <person name="Dedhia N."/>
            <person name="Preston R."/>
            <person name="Balija V."/>
            <person name="McCombie W.R."/>
            <person name="Chow T."/>
            <person name="Chen H."/>
            <person name="Chung M."/>
            <person name="Chen C."/>
            <person name="Shaw J."/>
            <person name="Wu H."/>
            <person name="Hsiao K."/>
            <person name="Chao Y."/>
            <person name="Chu M."/>
            <person name="Cheng C."/>
            <person name="Hour A."/>
            <person name="Lee P."/>
            <person name="Lin S."/>
            <person name="Lin Y."/>
            <person name="Liou J."/>
            <person name="Liu S."/>
            <person name="Hsing Y."/>
            <person name="Raghuvanshi S."/>
            <person name="Mohanty A."/>
            <person name="Bharti A.K."/>
            <person name="Gaur A."/>
            <person name="Gupta V."/>
            <person name="Kumar D."/>
            <person name="Ravi V."/>
            <person name="Vij S."/>
            <person name="Kapur A."/>
            <person name="Khurana P."/>
            <person name="Khurana P."/>
            <person name="Khurana J.P."/>
            <person name="Tyagi A.K."/>
            <person name="Gaikwad K."/>
            <person name="Singh A."/>
            <person name="Dalal V."/>
            <person name="Srivastava S."/>
            <person name="Dixit A."/>
            <person name="Pal A.K."/>
            <person name="Ghazi I.A."/>
            <person name="Yadav M."/>
            <person name="Pandit A."/>
            <person name="Bhargava A."/>
            <person name="Sureshbabu K."/>
            <person name="Batra K."/>
            <person name="Sharma T.R."/>
            <person name="Mohapatra T."/>
            <person name="Singh N.K."/>
            <person name="Messing J."/>
            <person name="Nelson A.B."/>
            <person name="Fuks G."/>
            <person name="Kavchok S."/>
            <person name="Keizer G."/>
            <person name="Linton E."/>
            <person name="Llaca V."/>
            <person name="Song R."/>
            <person name="Tanyolac B."/>
            <person name="Young S."/>
            <person name="Ho-Il K."/>
            <person name="Hahn J.H."/>
            <person name="Sangsakoo G."/>
            <person name="Vanavichit A."/>
            <person name="de Mattos Luiz.A.T."/>
            <person name="Zimmer P.D."/>
            <person name="Malone G."/>
            <person name="Dellagostin O."/>
            <person name="de Oliveira A.C."/>
            <person name="Bevan M."/>
            <person name="Bancroft I."/>
            <person name="Minx P."/>
            <person name="Cordum H."/>
            <person name="Wilson R."/>
            <person name="Cheng Z."/>
            <person name="Jin W."/>
            <person name="Jiang J."/>
            <person name="Leong S.A."/>
            <person name="Iwama H."/>
            <person name="Gojobori T."/>
            <person name="Itoh T."/>
            <person name="Niimura Y."/>
            <person name="Fujii Y."/>
            <person name="Habara T."/>
            <person name="Sakai H."/>
            <person name="Sato Y."/>
            <person name="Wilson G."/>
            <person name="Kumar K."/>
            <person name="McCouch S."/>
            <person name="Juretic N."/>
            <person name="Hoen D."/>
            <person name="Wright S."/>
            <person name="Bruskiewich R."/>
            <person name="Bureau T."/>
            <person name="Miyao A."/>
            <person name="Hirochika H."/>
            <person name="Nishikawa T."/>
            <person name="Kadowaki K."/>
            <person name="Sugiura M."/>
            <person name="Burr B."/>
            <person name="Sasaki T."/>
        </authorList>
    </citation>
    <scope>NUCLEOTIDE SEQUENCE [LARGE SCALE GENOMIC DNA]</scope>
    <source>
        <strain evidence="4">cv. Nipponbare</strain>
    </source>
</reference>
<reference evidence="4" key="5">
    <citation type="journal article" date="2008" name="Nucleic Acids Res.">
        <title>The rice annotation project database (RAP-DB): 2008 update.</title>
        <authorList>
            <consortium name="The rice annotation project (RAP)"/>
        </authorList>
    </citation>
    <scope>GENOME REANNOTATION</scope>
    <source>
        <strain evidence="4">cv. Nipponbare</strain>
    </source>
</reference>
<dbReference type="AlphaFoldDB" id="A0A9K3Y7K9"/>
<organism evidence="3">
    <name type="scientific">Oryza sativa subsp. japonica</name>
    <name type="common">Rice</name>
    <dbReference type="NCBI Taxonomy" id="39947"/>
    <lineage>
        <taxon>Eukaryota</taxon>
        <taxon>Viridiplantae</taxon>
        <taxon>Streptophyta</taxon>
        <taxon>Embryophyta</taxon>
        <taxon>Tracheophyta</taxon>
        <taxon>Spermatophyta</taxon>
        <taxon>Magnoliopsida</taxon>
        <taxon>Liliopsida</taxon>
        <taxon>Poales</taxon>
        <taxon>Poaceae</taxon>
        <taxon>BOP clade</taxon>
        <taxon>Oryzoideae</taxon>
        <taxon>Oryzeae</taxon>
        <taxon>Oryzinae</taxon>
        <taxon>Oryza</taxon>
        <taxon>Oryza sativa</taxon>
    </lineage>
</organism>
<dbReference type="Proteomes" id="UP000007752">
    <property type="component" value="Chromosome 3"/>
</dbReference>
<proteinExistence type="predicted"/>
<evidence type="ECO:0000313" key="3">
    <source>
        <dbReference type="EMBL" id="EAZ27280.1"/>
    </source>
</evidence>